<dbReference type="Gene3D" id="3.40.30.10">
    <property type="entry name" value="Glutaredoxin"/>
    <property type="match status" value="1"/>
</dbReference>
<dbReference type="Proteomes" id="UP000219559">
    <property type="component" value="Unassembled WGS sequence"/>
</dbReference>
<dbReference type="SUPFAM" id="SSF52833">
    <property type="entry name" value="Thioredoxin-like"/>
    <property type="match status" value="1"/>
</dbReference>
<name>A0A2A4G3K9_9FLAO</name>
<dbReference type="InterPro" id="IPR012341">
    <property type="entry name" value="6hp_glycosidase-like_sf"/>
</dbReference>
<organism evidence="2 3">
    <name type="scientific">Sediminicola luteus</name>
    <dbReference type="NCBI Taxonomy" id="319238"/>
    <lineage>
        <taxon>Bacteria</taxon>
        <taxon>Pseudomonadati</taxon>
        <taxon>Bacteroidota</taxon>
        <taxon>Flavobacteriia</taxon>
        <taxon>Flavobacteriales</taxon>
        <taxon>Flavobacteriaceae</taxon>
        <taxon>Sediminicola</taxon>
    </lineage>
</organism>
<evidence type="ECO:0000313" key="3">
    <source>
        <dbReference type="Proteomes" id="UP000219559"/>
    </source>
</evidence>
<dbReference type="GO" id="GO:0005975">
    <property type="term" value="P:carbohydrate metabolic process"/>
    <property type="evidence" value="ECO:0007669"/>
    <property type="project" value="InterPro"/>
</dbReference>
<dbReference type="PIRSF" id="PIRSF006402">
    <property type="entry name" value="UCP006402_thioredoxin"/>
    <property type="match status" value="1"/>
</dbReference>
<dbReference type="InterPro" id="IPR004879">
    <property type="entry name" value="Ssp411-like_TRX"/>
</dbReference>
<dbReference type="RefSeq" id="WP_097443655.1">
    <property type="nucleotide sequence ID" value="NZ_NBWU01000008.1"/>
</dbReference>
<dbReference type="CDD" id="cd02955">
    <property type="entry name" value="SSP411"/>
    <property type="match status" value="1"/>
</dbReference>
<dbReference type="Pfam" id="PF03190">
    <property type="entry name" value="Thioredox_DsbH"/>
    <property type="match status" value="1"/>
</dbReference>
<dbReference type="PROSITE" id="PS51257">
    <property type="entry name" value="PROKAR_LIPOPROTEIN"/>
    <property type="match status" value="1"/>
</dbReference>
<dbReference type="SUPFAM" id="SSF48208">
    <property type="entry name" value="Six-hairpin glycosidases"/>
    <property type="match status" value="1"/>
</dbReference>
<dbReference type="PANTHER" id="PTHR42899:SF1">
    <property type="entry name" value="SPERMATOGENESIS-ASSOCIATED PROTEIN 20"/>
    <property type="match status" value="1"/>
</dbReference>
<evidence type="ECO:0000259" key="1">
    <source>
        <dbReference type="Pfam" id="PF03190"/>
    </source>
</evidence>
<keyword evidence="3" id="KW-1185">Reference proteome</keyword>
<dbReference type="OrthoDB" id="9762614at2"/>
<dbReference type="InterPro" id="IPR036249">
    <property type="entry name" value="Thioredoxin-like_sf"/>
</dbReference>
<dbReference type="AlphaFoldDB" id="A0A2A4G3K9"/>
<reference evidence="2 3" key="1">
    <citation type="submission" date="2017-04" db="EMBL/GenBank/DDBJ databases">
        <title>A new member of the family Flavobacteriaceae isolated from ascidians.</title>
        <authorList>
            <person name="Chen L."/>
        </authorList>
    </citation>
    <scope>NUCLEOTIDE SEQUENCE [LARGE SCALE GENOMIC DNA]</scope>
    <source>
        <strain evidence="2 3">HQA918</strain>
    </source>
</reference>
<proteinExistence type="predicted"/>
<evidence type="ECO:0000313" key="2">
    <source>
        <dbReference type="EMBL" id="PCE62568.1"/>
    </source>
</evidence>
<sequence>MDIRMKNKGLTLLVAVSLMIGCGGNSQKKEEKHAFTNALVSETSPYLLQHAHNPVDWQPWGDKAMDQAKKEGKLLIISIGYASCHWCHVMEEETFEDVAAAEFMNTNFVNIKVDREERPDVDQVYMTALQLISGSGGWPLNVVALPDGRPVYAGTYHTKEQWMSVLGKIQELYQKDPEKVTTSAEALAQGVRDVNVVEPPMDENLLDEKFVTNSVMAWQEQWDQAYGGRKGSQKFMMPATLDFLMDYAELTQDNLAKSFVKTTLDQMAKGGIYDHIGGGFYRYSTDPEWKIPHFEKMLYDNAQLIGLYSKAYKVFGDDNYKNIAYGTLDFLKREMKTPEKGFMAAMDADTDGGEGAFYIWKPEELKTVLGADYEAFAKVYNLNEDQAWEHGSFVLRKTQDAHEKEAEWHQKLLEVRNQRLRPALDDKIIVSWNALLIDGLVEGYKSFGDATFLKEANDIVAFVKALGMENGKLIHSYKKGGKHVAGFSEDYALLAEALLNLYSVTTDESHLELAQDLMAKAETFWEENEGMYRYKEASELISKIIRTDDGVIASPNAVLANNLLQLGHLEYDMDKIGRAKAMLAKMGSTLSANLYNHAKWGQLLLGTAYPYYEIAVVGDDAKSRMNEMHAMHLPNALIIGSESDSKQPLFDQRYVVGETFIYVCQESTCKLPVKTTKEAIAQMRNFSLGF</sequence>
<accession>A0A2A4G3K9</accession>
<protein>
    <submittedName>
        <fullName evidence="2">Thioredoxin domain-containing protein</fullName>
    </submittedName>
</protein>
<dbReference type="InterPro" id="IPR024705">
    <property type="entry name" value="Ssp411"/>
</dbReference>
<dbReference type="EMBL" id="NBWU01000008">
    <property type="protein sequence ID" value="PCE62568.1"/>
    <property type="molecule type" value="Genomic_DNA"/>
</dbReference>
<comment type="caution">
    <text evidence="2">The sequence shown here is derived from an EMBL/GenBank/DDBJ whole genome shotgun (WGS) entry which is preliminary data.</text>
</comment>
<feature type="domain" description="Spermatogenesis-associated protein 20-like TRX" evidence="1">
    <location>
        <begin position="36"/>
        <end position="189"/>
    </location>
</feature>
<dbReference type="PANTHER" id="PTHR42899">
    <property type="entry name" value="SPERMATOGENESIS-ASSOCIATED PROTEIN 20"/>
    <property type="match status" value="1"/>
</dbReference>
<dbReference type="Gene3D" id="1.50.10.10">
    <property type="match status" value="1"/>
</dbReference>
<dbReference type="InterPro" id="IPR008928">
    <property type="entry name" value="6-hairpin_glycosidase_sf"/>
</dbReference>
<gene>
    <name evidence="2" type="ORF">B7P33_18195</name>
</gene>